<dbReference type="InterPro" id="IPR027528">
    <property type="entry name" value="eIF3m"/>
</dbReference>
<evidence type="ECO:0000256" key="1">
    <source>
        <dbReference type="ARBA" id="ARBA00008482"/>
    </source>
</evidence>
<evidence type="ECO:0000259" key="5">
    <source>
        <dbReference type="PROSITE" id="PS50250"/>
    </source>
</evidence>
<dbReference type="PROSITE" id="PS50250">
    <property type="entry name" value="PCI"/>
    <property type="match status" value="1"/>
</dbReference>
<name>A0A3M7Q931_BRAPC</name>
<dbReference type="PANTHER" id="PTHR15350:SF2">
    <property type="entry name" value="EUKARYOTIC TRANSLATION INITIATION FACTOR 3 SUBUNIT M"/>
    <property type="match status" value="1"/>
</dbReference>
<keyword evidence="7" id="KW-1185">Reference proteome</keyword>
<dbReference type="InterPro" id="IPR000717">
    <property type="entry name" value="PCI_dom"/>
</dbReference>
<feature type="domain" description="PCI" evidence="5">
    <location>
        <begin position="185"/>
        <end position="347"/>
    </location>
</feature>
<dbReference type="GO" id="GO:0002183">
    <property type="term" value="P:cytoplasmic translational initiation"/>
    <property type="evidence" value="ECO:0007669"/>
    <property type="project" value="TreeGrafter"/>
</dbReference>
<keyword evidence="2" id="KW-0963">Cytoplasm</keyword>
<feature type="non-terminal residue" evidence="6">
    <location>
        <position position="1"/>
    </location>
</feature>
<dbReference type="GO" id="GO:0005852">
    <property type="term" value="C:eukaryotic translation initiation factor 3 complex"/>
    <property type="evidence" value="ECO:0007669"/>
    <property type="project" value="InterPro"/>
</dbReference>
<dbReference type="AlphaFoldDB" id="A0A3M7Q931"/>
<dbReference type="EMBL" id="REGN01006903">
    <property type="protein sequence ID" value="RNA07910.1"/>
    <property type="molecule type" value="Genomic_DNA"/>
</dbReference>
<keyword evidence="3 6" id="KW-0396">Initiation factor</keyword>
<dbReference type="Proteomes" id="UP000276133">
    <property type="component" value="Unassembled WGS sequence"/>
</dbReference>
<comment type="caution">
    <text evidence="6">The sequence shown here is derived from an EMBL/GenBank/DDBJ whole genome shotgun (WGS) entry which is preliminary data.</text>
</comment>
<evidence type="ECO:0000313" key="7">
    <source>
        <dbReference type="Proteomes" id="UP000276133"/>
    </source>
</evidence>
<dbReference type="OrthoDB" id="10267031at2759"/>
<dbReference type="InterPro" id="IPR045237">
    <property type="entry name" value="COPS7/eIF3m"/>
</dbReference>
<proteinExistence type="inferred from homology"/>
<evidence type="ECO:0000313" key="6">
    <source>
        <dbReference type="EMBL" id="RNA07910.1"/>
    </source>
</evidence>
<dbReference type="PANTHER" id="PTHR15350">
    <property type="entry name" value="COP9 SIGNALOSOME COMPLEX SUBUNIT 7/DENDRITIC CELL PROTEIN GA17"/>
    <property type="match status" value="1"/>
</dbReference>
<accession>A0A3M7Q931</accession>
<sequence>RKIKSKMNQNDMPVFCDVSAEEQVDALKAFLSRLGVKIVSGAWHDILSDLVKNMTRFYATEISEPDLEMILNSILSLIIISPEETCGNLVSLFSEQIIRATLPERYNTLKLRIISNLFHGLISTSRHRYTVYLYLIRCSTVARNSQFLQLDLELIKRYLQTWQSTTEESQVLYRLLFEATAQMNDSKNALKFITQLLGTYTKETASKSREDAHKCIVYCINDPNIFIFDSLLLLEPIKFLEGELIHNLFTIFVSGNLTQYIDFTNSHKQFISQVGMDHEKNINKMRILSLMTLAENSKELSFDLLEKELQIEADEIESFVIDAIRTKCIRCKIDHLARNVTVMSVSYRTFTKQNWLVLKDKLEKWRENLATVDQNLTNIIAQPSLLQIS</sequence>
<reference evidence="6 7" key="1">
    <citation type="journal article" date="2018" name="Sci. Rep.">
        <title>Genomic signatures of local adaptation to the degree of environmental predictability in rotifers.</title>
        <authorList>
            <person name="Franch-Gras L."/>
            <person name="Hahn C."/>
            <person name="Garcia-Roger E.M."/>
            <person name="Carmona M.J."/>
            <person name="Serra M."/>
            <person name="Gomez A."/>
        </authorList>
    </citation>
    <scope>NUCLEOTIDE SEQUENCE [LARGE SCALE GENOMIC DNA]</scope>
    <source>
        <strain evidence="6">HYR1</strain>
    </source>
</reference>
<dbReference type="SUPFAM" id="SSF46785">
    <property type="entry name" value="Winged helix' DNA-binding domain"/>
    <property type="match status" value="1"/>
</dbReference>
<evidence type="ECO:0000256" key="3">
    <source>
        <dbReference type="ARBA" id="ARBA00022540"/>
    </source>
</evidence>
<dbReference type="SMART" id="SM00088">
    <property type="entry name" value="PINT"/>
    <property type="match status" value="1"/>
</dbReference>
<dbReference type="STRING" id="10195.A0A3M7Q931"/>
<organism evidence="6 7">
    <name type="scientific">Brachionus plicatilis</name>
    <name type="common">Marine rotifer</name>
    <name type="synonym">Brachionus muelleri</name>
    <dbReference type="NCBI Taxonomy" id="10195"/>
    <lineage>
        <taxon>Eukaryota</taxon>
        <taxon>Metazoa</taxon>
        <taxon>Spiralia</taxon>
        <taxon>Gnathifera</taxon>
        <taxon>Rotifera</taxon>
        <taxon>Eurotatoria</taxon>
        <taxon>Monogononta</taxon>
        <taxon>Pseudotrocha</taxon>
        <taxon>Ploima</taxon>
        <taxon>Brachionidae</taxon>
        <taxon>Brachionus</taxon>
    </lineage>
</organism>
<dbReference type="HAMAP" id="MF_03012">
    <property type="entry name" value="eIF3m"/>
    <property type="match status" value="1"/>
</dbReference>
<keyword evidence="4" id="KW-0648">Protein biosynthesis</keyword>
<comment type="similarity">
    <text evidence="1">Belongs to the CSN7/EIF3M family. CSN7 subfamily.</text>
</comment>
<dbReference type="GO" id="GO:0003743">
    <property type="term" value="F:translation initiation factor activity"/>
    <property type="evidence" value="ECO:0007669"/>
    <property type="project" value="UniProtKB-KW"/>
</dbReference>
<gene>
    <name evidence="6" type="ORF">BpHYR1_026282</name>
</gene>
<dbReference type="Pfam" id="PF01399">
    <property type="entry name" value="PCI"/>
    <property type="match status" value="1"/>
</dbReference>
<evidence type="ECO:0000256" key="4">
    <source>
        <dbReference type="ARBA" id="ARBA00022917"/>
    </source>
</evidence>
<protein>
    <submittedName>
        <fullName evidence="6">Eukaryotic translation initiation factor 3 subunit m</fullName>
    </submittedName>
</protein>
<evidence type="ECO:0000256" key="2">
    <source>
        <dbReference type="ARBA" id="ARBA00022490"/>
    </source>
</evidence>
<dbReference type="InterPro" id="IPR036390">
    <property type="entry name" value="WH_DNA-bd_sf"/>
</dbReference>